<keyword evidence="11" id="KW-1185">Reference proteome</keyword>
<dbReference type="GO" id="GO:0005829">
    <property type="term" value="C:cytosol"/>
    <property type="evidence" value="ECO:0007669"/>
    <property type="project" value="TreeGrafter"/>
</dbReference>
<dbReference type="PANTHER" id="PTHR30239">
    <property type="entry name" value="ACETOLACTATE SYNTHASE SMALL SUBUNIT"/>
    <property type="match status" value="1"/>
</dbReference>
<dbReference type="InterPro" id="IPR002912">
    <property type="entry name" value="ACT_dom"/>
</dbReference>
<dbReference type="AlphaFoldDB" id="A0A5C1QLI1"/>
<dbReference type="InterPro" id="IPR045865">
    <property type="entry name" value="ACT-like_dom_sf"/>
</dbReference>
<evidence type="ECO:0000256" key="3">
    <source>
        <dbReference type="ARBA" id="ARBA00006341"/>
    </source>
</evidence>
<comment type="pathway">
    <text evidence="2 8">Amino-acid biosynthesis; L-valine biosynthesis; L-valine from pyruvate: step 1/4.</text>
</comment>
<comment type="similarity">
    <text evidence="3 8">Belongs to the acetolactate synthase small subunit family.</text>
</comment>
<dbReference type="UniPathway" id="UPA00047">
    <property type="reaction ID" value="UER00055"/>
</dbReference>
<dbReference type="InterPro" id="IPR004789">
    <property type="entry name" value="Acetalactate_synth_ssu"/>
</dbReference>
<dbReference type="Pfam" id="PF22629">
    <property type="entry name" value="ACT_AHAS_ss"/>
    <property type="match status" value="1"/>
</dbReference>
<evidence type="ECO:0000256" key="2">
    <source>
        <dbReference type="ARBA" id="ARBA00005025"/>
    </source>
</evidence>
<dbReference type="InterPro" id="IPR019455">
    <property type="entry name" value="Acetolactate_synth_ssu_C"/>
</dbReference>
<dbReference type="NCBIfam" id="NF008864">
    <property type="entry name" value="PRK11895.1"/>
    <property type="match status" value="1"/>
</dbReference>
<gene>
    <name evidence="10" type="primary">ilvN</name>
    <name evidence="10" type="ORF">EXM22_07385</name>
</gene>
<evidence type="ECO:0000256" key="8">
    <source>
        <dbReference type="RuleBase" id="RU368092"/>
    </source>
</evidence>
<dbReference type="EC" id="2.2.1.6" evidence="8"/>
<dbReference type="NCBIfam" id="TIGR00119">
    <property type="entry name" value="acolac_sm"/>
    <property type="match status" value="1"/>
</dbReference>
<proteinExistence type="inferred from homology"/>
<dbReference type="FunFam" id="3.30.70.260:FF:000001">
    <property type="entry name" value="Acetolactate synthase, small subunit"/>
    <property type="match status" value="1"/>
</dbReference>
<evidence type="ECO:0000313" key="10">
    <source>
        <dbReference type="EMBL" id="QEN07820.1"/>
    </source>
</evidence>
<reference evidence="10 11" key="1">
    <citation type="submission" date="2019-02" db="EMBL/GenBank/DDBJ databases">
        <title>Complete Genome Sequence and Methylome Analysis of free living Spirochaetas.</title>
        <authorList>
            <person name="Fomenkov A."/>
            <person name="Dubinina G."/>
            <person name="Leshcheva N."/>
            <person name="Mikheeva N."/>
            <person name="Grabovich M."/>
            <person name="Vincze T."/>
            <person name="Roberts R.J."/>
        </authorList>
    </citation>
    <scope>NUCLEOTIDE SEQUENCE [LARGE SCALE GENOMIC DNA]</scope>
    <source>
        <strain evidence="10 11">K2</strain>
    </source>
</reference>
<dbReference type="Pfam" id="PF10369">
    <property type="entry name" value="ALS_ss_C"/>
    <property type="match status" value="1"/>
</dbReference>
<comment type="pathway">
    <text evidence="1 8">Amino-acid biosynthesis; L-isoleucine biosynthesis; L-isoleucine from 2-oxobutanoate: step 1/4.</text>
</comment>
<dbReference type="Gene3D" id="3.30.70.1150">
    <property type="entry name" value="ACT-like. Chain A, domain 2"/>
    <property type="match status" value="1"/>
</dbReference>
<dbReference type="InterPro" id="IPR054480">
    <property type="entry name" value="AHAS_small-like_ACT"/>
</dbReference>
<name>A0A5C1QLI1_9SPIO</name>
<evidence type="ECO:0000259" key="9">
    <source>
        <dbReference type="PROSITE" id="PS51671"/>
    </source>
</evidence>
<evidence type="ECO:0000256" key="6">
    <source>
        <dbReference type="ARBA" id="ARBA00023304"/>
    </source>
</evidence>
<dbReference type="GO" id="GO:0003984">
    <property type="term" value="F:acetolactate synthase activity"/>
    <property type="evidence" value="ECO:0007669"/>
    <property type="project" value="UniProtKB-UniRule"/>
</dbReference>
<comment type="subunit">
    <text evidence="4 8">Dimer of large and small chains.</text>
</comment>
<dbReference type="SUPFAM" id="SSF55021">
    <property type="entry name" value="ACT-like"/>
    <property type="match status" value="2"/>
</dbReference>
<keyword evidence="8 10" id="KW-0808">Transferase</keyword>
<keyword evidence="5 8" id="KW-0028">Amino-acid biosynthesis</keyword>
<dbReference type="PANTHER" id="PTHR30239:SF0">
    <property type="entry name" value="ACETOLACTATE SYNTHASE SMALL SUBUNIT 1, CHLOROPLASTIC"/>
    <property type="match status" value="1"/>
</dbReference>
<dbReference type="InterPro" id="IPR039557">
    <property type="entry name" value="AHAS_ACT"/>
</dbReference>
<dbReference type="EMBL" id="CP036150">
    <property type="protein sequence ID" value="QEN07820.1"/>
    <property type="molecule type" value="Genomic_DNA"/>
</dbReference>
<organism evidence="10 11">
    <name type="scientific">Oceanispirochaeta crateris</name>
    <dbReference type="NCBI Taxonomy" id="2518645"/>
    <lineage>
        <taxon>Bacteria</taxon>
        <taxon>Pseudomonadati</taxon>
        <taxon>Spirochaetota</taxon>
        <taxon>Spirochaetia</taxon>
        <taxon>Spirochaetales</taxon>
        <taxon>Spirochaetaceae</taxon>
        <taxon>Oceanispirochaeta</taxon>
    </lineage>
</organism>
<dbReference type="InterPro" id="IPR027271">
    <property type="entry name" value="Acetolactate_synth/TF_NikR_C"/>
</dbReference>
<evidence type="ECO:0000256" key="1">
    <source>
        <dbReference type="ARBA" id="ARBA00004974"/>
    </source>
</evidence>
<feature type="domain" description="ACT" evidence="9">
    <location>
        <begin position="4"/>
        <end position="78"/>
    </location>
</feature>
<accession>A0A5C1QLI1</accession>
<dbReference type="Gene3D" id="3.30.70.260">
    <property type="match status" value="1"/>
</dbReference>
<keyword evidence="6 8" id="KW-0100">Branched-chain amino acid biosynthesis</keyword>
<dbReference type="Proteomes" id="UP000324209">
    <property type="component" value="Chromosome"/>
</dbReference>
<comment type="catalytic activity">
    <reaction evidence="7 8">
        <text>2 pyruvate + H(+) = (2S)-2-acetolactate + CO2</text>
        <dbReference type="Rhea" id="RHEA:25249"/>
        <dbReference type="ChEBI" id="CHEBI:15361"/>
        <dbReference type="ChEBI" id="CHEBI:15378"/>
        <dbReference type="ChEBI" id="CHEBI:16526"/>
        <dbReference type="ChEBI" id="CHEBI:58476"/>
        <dbReference type="EC" id="2.2.1.6"/>
    </reaction>
</comment>
<evidence type="ECO:0000256" key="5">
    <source>
        <dbReference type="ARBA" id="ARBA00022605"/>
    </source>
</evidence>
<dbReference type="KEGG" id="ock:EXM22_07385"/>
<dbReference type="RefSeq" id="WP_149485900.1">
    <property type="nucleotide sequence ID" value="NZ_CP036150.1"/>
</dbReference>
<dbReference type="GO" id="GO:1990610">
    <property type="term" value="F:acetolactate synthase regulator activity"/>
    <property type="evidence" value="ECO:0007669"/>
    <property type="project" value="UniProtKB-UniRule"/>
</dbReference>
<dbReference type="GO" id="GO:0009099">
    <property type="term" value="P:L-valine biosynthetic process"/>
    <property type="evidence" value="ECO:0007669"/>
    <property type="project" value="UniProtKB-UniRule"/>
</dbReference>
<dbReference type="UniPathway" id="UPA00049">
    <property type="reaction ID" value="UER00059"/>
</dbReference>
<evidence type="ECO:0000256" key="7">
    <source>
        <dbReference type="ARBA" id="ARBA00048670"/>
    </source>
</evidence>
<dbReference type="OrthoDB" id="9787365at2"/>
<evidence type="ECO:0000313" key="11">
    <source>
        <dbReference type="Proteomes" id="UP000324209"/>
    </source>
</evidence>
<dbReference type="PROSITE" id="PS51671">
    <property type="entry name" value="ACT"/>
    <property type="match status" value="1"/>
</dbReference>
<protein>
    <recommendedName>
        <fullName evidence="8">Acetolactate synthase small subunit</fullName>
        <shortName evidence="8">AHAS</shortName>
        <shortName evidence="8">ALS</shortName>
        <ecNumber evidence="8">2.2.1.6</ecNumber>
    </recommendedName>
    <alternativeName>
        <fullName evidence="8">Acetohydroxy-acid synthase small subunit</fullName>
    </alternativeName>
</protein>
<evidence type="ECO:0000256" key="4">
    <source>
        <dbReference type="ARBA" id="ARBA00011744"/>
    </source>
</evidence>
<dbReference type="GO" id="GO:0009097">
    <property type="term" value="P:isoleucine biosynthetic process"/>
    <property type="evidence" value="ECO:0007669"/>
    <property type="project" value="UniProtKB-UniRule"/>
</dbReference>
<dbReference type="CDD" id="cd04878">
    <property type="entry name" value="ACT_AHAS"/>
    <property type="match status" value="1"/>
</dbReference>
<sequence>MKHTISILCDDVPGVMTRISGLFSRRGFNIESLSVGVTDNPGKSRFTIVVNGDDTVLEQLRKQLQKLINVINVWDYKEESIVSREHALLKVKAISSNRAELLQLVSSIPARIIDSSGDLWTLEITGDTEDVSSFIDLFRHYGIVESIRTGKIALKRG</sequence>
<comment type="function">
    <text evidence="8">Catalyzes the conversion of 2 pyruvate molecules into acetolactate in the first common step of the biosynthetic pathway of the branched-amino acids such as leucine, isoleucine, and valine.</text>
</comment>